<keyword evidence="5 9" id="KW-0822">Tryptophan biosynthesis</keyword>
<dbReference type="SUPFAM" id="SSF52418">
    <property type="entry name" value="Nucleoside phosphorylase/phosphoribosyltransferase catalytic domain"/>
    <property type="match status" value="1"/>
</dbReference>
<feature type="binding site" evidence="9">
    <location>
        <position position="217"/>
    </location>
    <ligand>
        <name>Mg(2+)</name>
        <dbReference type="ChEBI" id="CHEBI:18420"/>
        <label>2</label>
    </ligand>
</feature>
<comment type="cofactor">
    <cofactor evidence="9">
        <name>Mg(2+)</name>
        <dbReference type="ChEBI" id="CHEBI:18420"/>
    </cofactor>
    <text evidence="9">Binds 2 magnesium ions per monomer.</text>
</comment>
<feature type="binding site" evidence="9">
    <location>
        <position position="218"/>
    </location>
    <ligand>
        <name>Mg(2+)</name>
        <dbReference type="ChEBI" id="CHEBI:18420"/>
        <label>2</label>
    </ligand>
</feature>
<dbReference type="GO" id="GO:0000287">
    <property type="term" value="F:magnesium ion binding"/>
    <property type="evidence" value="ECO:0007669"/>
    <property type="project" value="UniProtKB-UniRule"/>
</dbReference>
<feature type="binding site" evidence="9">
    <location>
        <position position="158"/>
    </location>
    <ligand>
        <name>anthranilate</name>
        <dbReference type="ChEBI" id="CHEBI:16567"/>
        <label>2</label>
    </ligand>
</feature>
<accession>A0A098EQI6</accession>
<feature type="binding site" evidence="9">
    <location>
        <position position="84"/>
    </location>
    <ligand>
        <name>Mg(2+)</name>
        <dbReference type="ChEBI" id="CHEBI:18420"/>
        <label>1</label>
    </ligand>
</feature>
<feature type="binding site" evidence="9">
    <location>
        <position position="218"/>
    </location>
    <ligand>
        <name>Mg(2+)</name>
        <dbReference type="ChEBI" id="CHEBI:18420"/>
        <label>1</label>
    </ligand>
</feature>
<dbReference type="InterPro" id="IPR036320">
    <property type="entry name" value="Glycosyl_Trfase_fam3_N_dom_sf"/>
</dbReference>
<dbReference type="EC" id="2.4.2.18" evidence="9"/>
<keyword evidence="13" id="KW-1185">Reference proteome</keyword>
<keyword evidence="3 9" id="KW-0328">Glycosyltransferase</keyword>
<feature type="binding site" evidence="9">
    <location>
        <begin position="100"/>
        <end position="108"/>
    </location>
    <ligand>
        <name>5-phospho-alpha-D-ribose 1-diphosphate</name>
        <dbReference type="ChEBI" id="CHEBI:58017"/>
    </ligand>
</feature>
<comment type="similarity">
    <text evidence="8">In the C-terminal section; belongs to the anthranilate phosphoribosyltransferase family.</text>
</comment>
<comment type="catalytic activity">
    <reaction evidence="7 9">
        <text>N-(5-phospho-beta-D-ribosyl)anthranilate + diphosphate = 5-phospho-alpha-D-ribose 1-diphosphate + anthranilate</text>
        <dbReference type="Rhea" id="RHEA:11768"/>
        <dbReference type="ChEBI" id="CHEBI:16567"/>
        <dbReference type="ChEBI" id="CHEBI:18277"/>
        <dbReference type="ChEBI" id="CHEBI:33019"/>
        <dbReference type="ChEBI" id="CHEBI:58017"/>
        <dbReference type="EC" id="2.4.2.18"/>
    </reaction>
</comment>
<dbReference type="Pfam" id="PF02885">
    <property type="entry name" value="Glycos_trans_3N"/>
    <property type="match status" value="1"/>
</dbReference>
<evidence type="ECO:0000256" key="3">
    <source>
        <dbReference type="ARBA" id="ARBA00022676"/>
    </source>
</evidence>
<feature type="domain" description="Glycosyl transferase family 3" evidence="10">
    <location>
        <begin position="65"/>
        <end position="315"/>
    </location>
</feature>
<evidence type="ECO:0000256" key="7">
    <source>
        <dbReference type="ARBA" id="ARBA00052328"/>
    </source>
</evidence>
<keyword evidence="4 9" id="KW-0808">Transferase</keyword>
<name>A0A098EQI6_9BACL</name>
<comment type="similarity">
    <text evidence="9">Belongs to the anthranilate phosphoribosyltransferase family.</text>
</comment>
<evidence type="ECO:0000256" key="2">
    <source>
        <dbReference type="ARBA" id="ARBA00022605"/>
    </source>
</evidence>
<feature type="binding site" evidence="9">
    <location>
        <position position="80"/>
    </location>
    <ligand>
        <name>5-phospho-alpha-D-ribose 1-diphosphate</name>
        <dbReference type="ChEBI" id="CHEBI:58017"/>
    </ligand>
</feature>
<dbReference type="GO" id="GO:0005829">
    <property type="term" value="C:cytosol"/>
    <property type="evidence" value="ECO:0007669"/>
    <property type="project" value="TreeGrafter"/>
</dbReference>
<dbReference type="UniPathway" id="UPA00035">
    <property type="reaction ID" value="UER00041"/>
</dbReference>
<keyword evidence="2 9" id="KW-0028">Amino-acid biosynthesis</keyword>
<dbReference type="InterPro" id="IPR035902">
    <property type="entry name" value="Nuc_phospho_transferase"/>
</dbReference>
<keyword evidence="9" id="KW-0479">Metal-binding</keyword>
<feature type="binding site" evidence="9">
    <location>
        <position position="72"/>
    </location>
    <ligand>
        <name>5-phospho-alpha-D-ribose 1-diphosphate</name>
        <dbReference type="ChEBI" id="CHEBI:58017"/>
    </ligand>
</feature>
<organism evidence="12 13">
    <name type="scientific">Planococcus massiliensis</name>
    <dbReference type="NCBI Taxonomy" id="1499687"/>
    <lineage>
        <taxon>Bacteria</taxon>
        <taxon>Bacillati</taxon>
        <taxon>Bacillota</taxon>
        <taxon>Bacilli</taxon>
        <taxon>Bacillales</taxon>
        <taxon>Caryophanaceae</taxon>
        <taxon>Planococcus</taxon>
    </lineage>
</organism>
<comment type="pathway">
    <text evidence="1 9">Amino-acid biosynthesis; L-tryptophan biosynthesis; L-tryptophan from chorismate: step 2/5.</text>
</comment>
<dbReference type="EMBL" id="CCXS01000001">
    <property type="protein sequence ID" value="CEG24040.1"/>
    <property type="molecule type" value="Genomic_DNA"/>
</dbReference>
<dbReference type="InterPro" id="IPR000312">
    <property type="entry name" value="Glycosyl_Trfase_fam3"/>
</dbReference>
<keyword evidence="9" id="KW-0460">Magnesium</keyword>
<evidence type="ECO:0000259" key="10">
    <source>
        <dbReference type="Pfam" id="PF00591"/>
    </source>
</evidence>
<dbReference type="Pfam" id="PF00591">
    <property type="entry name" value="Glycos_transf_3"/>
    <property type="match status" value="1"/>
</dbReference>
<dbReference type="RefSeq" id="WP_052653241.1">
    <property type="nucleotide sequence ID" value="NZ_CCXS01000001.1"/>
</dbReference>
<feature type="binding site" evidence="9">
    <location>
        <position position="72"/>
    </location>
    <ligand>
        <name>anthranilate</name>
        <dbReference type="ChEBI" id="CHEBI:16567"/>
        <label>1</label>
    </ligand>
</feature>
<dbReference type="InterPro" id="IPR005940">
    <property type="entry name" value="Anthranilate_Pribosyl_Tfrase"/>
</dbReference>
<feature type="binding site" evidence="9">
    <location>
        <position position="112"/>
    </location>
    <ligand>
        <name>5-phospho-alpha-D-ribose 1-diphosphate</name>
        <dbReference type="ChEBI" id="CHEBI:58017"/>
    </ligand>
</feature>
<dbReference type="AlphaFoldDB" id="A0A098EQI6"/>
<feature type="binding site" evidence="9">
    <location>
        <begin position="75"/>
        <end position="76"/>
    </location>
    <ligand>
        <name>5-phospho-alpha-D-ribose 1-diphosphate</name>
        <dbReference type="ChEBI" id="CHEBI:58017"/>
    </ligand>
</feature>
<protein>
    <recommendedName>
        <fullName evidence="9">Anthranilate phosphoribosyltransferase</fullName>
        <ecNumber evidence="9">2.4.2.18</ecNumber>
    </recommendedName>
</protein>
<comment type="caution">
    <text evidence="9">Lacks conserved residue(s) required for the propagation of feature annotation.</text>
</comment>
<dbReference type="STRING" id="1499687.BN1080_03058"/>
<dbReference type="GO" id="GO:0000162">
    <property type="term" value="P:L-tryptophan biosynthetic process"/>
    <property type="evidence" value="ECO:0007669"/>
    <property type="project" value="UniProtKB-UniRule"/>
</dbReference>
<dbReference type="PANTHER" id="PTHR43285:SF2">
    <property type="entry name" value="ANTHRANILATE PHOSPHORIBOSYLTRANSFERASE"/>
    <property type="match status" value="1"/>
</dbReference>
<dbReference type="NCBIfam" id="TIGR01245">
    <property type="entry name" value="trpD"/>
    <property type="match status" value="1"/>
</dbReference>
<evidence type="ECO:0000256" key="6">
    <source>
        <dbReference type="ARBA" id="ARBA00023141"/>
    </source>
</evidence>
<evidence type="ECO:0000256" key="4">
    <source>
        <dbReference type="ARBA" id="ARBA00022679"/>
    </source>
</evidence>
<evidence type="ECO:0000256" key="8">
    <source>
        <dbReference type="ARBA" id="ARBA00061188"/>
    </source>
</evidence>
<dbReference type="SUPFAM" id="SSF47648">
    <property type="entry name" value="Nucleoside phosphorylase/phosphoribosyltransferase N-terminal domain"/>
    <property type="match status" value="1"/>
</dbReference>
<evidence type="ECO:0000256" key="1">
    <source>
        <dbReference type="ARBA" id="ARBA00004907"/>
    </source>
</evidence>
<dbReference type="HAMAP" id="MF_00211">
    <property type="entry name" value="TrpD"/>
    <property type="match status" value="1"/>
</dbReference>
<dbReference type="InterPro" id="IPR017459">
    <property type="entry name" value="Glycosyl_Trfase_fam3_N_dom"/>
</dbReference>
<evidence type="ECO:0000313" key="12">
    <source>
        <dbReference type="EMBL" id="CEG24040.1"/>
    </source>
</evidence>
<comment type="subunit">
    <text evidence="9">Homodimer.</text>
</comment>
<evidence type="ECO:0000256" key="9">
    <source>
        <dbReference type="HAMAP-Rule" id="MF_00211"/>
    </source>
</evidence>
<evidence type="ECO:0000313" key="13">
    <source>
        <dbReference type="Proteomes" id="UP000043699"/>
    </source>
</evidence>
<dbReference type="Proteomes" id="UP000043699">
    <property type="component" value="Unassembled WGS sequence"/>
</dbReference>
<proteinExistence type="inferred from homology"/>
<comment type="function">
    <text evidence="9">Catalyzes the transfer of the phosphoribosyl group of 5-phosphorylribose-1-pyrophosphate (PRPP) to anthranilate to yield N-(5'-phosphoribosyl)-anthranilate (PRA).</text>
</comment>
<reference evidence="12 13" key="1">
    <citation type="submission" date="2014-09" db="EMBL/GenBank/DDBJ databases">
        <authorList>
            <person name="Urmite Genomes Urmite Genomes"/>
        </authorList>
    </citation>
    <scope>NUCLEOTIDE SEQUENCE [LARGE SCALE GENOMIC DNA]</scope>
    <source>
        <strain evidence="12 13">ES2</strain>
    </source>
</reference>
<evidence type="ECO:0000259" key="11">
    <source>
        <dbReference type="Pfam" id="PF02885"/>
    </source>
</evidence>
<dbReference type="Gene3D" id="3.40.1030.10">
    <property type="entry name" value="Nucleoside phosphorylase/phosphoribosyltransferase catalytic domain"/>
    <property type="match status" value="1"/>
</dbReference>
<dbReference type="Gene3D" id="1.20.970.10">
    <property type="entry name" value="Transferase, Pyrimidine Nucleoside Phosphorylase, Chain C"/>
    <property type="match status" value="1"/>
</dbReference>
<dbReference type="GO" id="GO:0004048">
    <property type="term" value="F:anthranilate phosphoribosyltransferase activity"/>
    <property type="evidence" value="ECO:0007669"/>
    <property type="project" value="UniProtKB-UniRule"/>
</dbReference>
<feature type="domain" description="Glycosyl transferase family 3 N-terminal" evidence="11">
    <location>
        <begin position="2"/>
        <end position="57"/>
    </location>
</feature>
<evidence type="ECO:0000256" key="5">
    <source>
        <dbReference type="ARBA" id="ARBA00022822"/>
    </source>
</evidence>
<feature type="binding site" evidence="9">
    <location>
        <position position="103"/>
    </location>
    <ligand>
        <name>anthranilate</name>
        <dbReference type="ChEBI" id="CHEBI:16567"/>
        <label>1</label>
    </ligand>
</feature>
<gene>
    <name evidence="12" type="primary">trpD2</name>
    <name evidence="9" type="synonym">trpD</name>
    <name evidence="12" type="ORF">BN1080_03058</name>
</gene>
<sequence>MRRAENLSEQSMYEKSLDLLDGAIPEPEVKQFLVGLHEKGETADELVGMVKAMREKAVALPDIQGELVDVCGTGGDRSYSFNISTLTAFVLASCGMAVAKHGNRSVSSKTGSSDVLEELGISTRVDVNSIPEMLDQTGIVFLFAPAIHPALGNLRAVRKSIATPTIFNLVGPLANPLPITVQMTGVYRRDMMEPMAEALMRLGRKRGAVVHGAGGLDELSLAGINEMMIFDEEGLRKMSVHPNDVGLEPAPISAIRGGDPKRNAEIFLEVLGGKESPYLDTVALNAGAVLYISGRAQTLSEGVHQARKSLIDGETARVFELHRLAAGVLV</sequence>
<feature type="binding site" evidence="9">
    <location>
        <begin position="82"/>
        <end position="85"/>
    </location>
    <ligand>
        <name>5-phospho-alpha-D-ribose 1-diphosphate</name>
        <dbReference type="ChEBI" id="CHEBI:58017"/>
    </ligand>
</feature>
<dbReference type="FunFam" id="3.40.1030.10:FF:000002">
    <property type="entry name" value="Anthranilate phosphoribosyltransferase"/>
    <property type="match status" value="1"/>
</dbReference>
<keyword evidence="6 9" id="KW-0057">Aromatic amino acid biosynthesis</keyword>
<dbReference type="OrthoDB" id="9806430at2"/>
<dbReference type="PANTHER" id="PTHR43285">
    <property type="entry name" value="ANTHRANILATE PHOSPHORIBOSYLTRANSFERASE"/>
    <property type="match status" value="1"/>
</dbReference>